<reference evidence="1" key="1">
    <citation type="submission" date="2014-05" db="EMBL/GenBank/DDBJ databases">
        <title>The transcriptome of the halophilic microalga Tetraselmis sp. GSL018 isolated from the Great Salt Lake, Utah.</title>
        <authorList>
            <person name="Jinkerson R.E."/>
            <person name="D'Adamo S."/>
            <person name="Posewitz M.C."/>
        </authorList>
    </citation>
    <scope>NUCLEOTIDE SEQUENCE</scope>
    <source>
        <strain evidence="1">GSL018</strain>
    </source>
</reference>
<dbReference type="SUPFAM" id="SSF82171">
    <property type="entry name" value="DPP6 N-terminal domain-like"/>
    <property type="match status" value="1"/>
</dbReference>
<dbReference type="PANTHER" id="PTHR16220">
    <property type="entry name" value="WD REPEAT PROTEIN 8-RELATED"/>
    <property type="match status" value="1"/>
</dbReference>
<dbReference type="AlphaFoldDB" id="A0A061SMQ9"/>
<sequence>MTVWSLITRTCAYINGPKFSDKGLSFSPDGSFMALAERRDCKDSVAVFSCGDWSAVTRFAVQTSDLADLAWSPDGSCIAVWDTILDYKVLVYSPEGECMASYKAYGDALGVKGVSWSPSGQLLAVGSYDEQARLLNHVTWTPLKELRHTPRVEGPYGCVVYREVVEVTRSSSGGGGKYEDGAVRSRYAVAELPASVRTEKPPLDKPNPKLGVGTMKWSHDGKFIATRNDSMPGALWIWDCGELALAAVLLQDEDVVAFAWDAEGHRLAVCTGCTRVYLWSPEGASCIHVPLPSFRASNVAWSPAGASFVLTDKDAFCCAFLS</sequence>
<proteinExistence type="predicted"/>
<dbReference type="GO" id="GO:0005815">
    <property type="term" value="C:microtubule organizing center"/>
    <property type="evidence" value="ECO:0007669"/>
    <property type="project" value="TreeGrafter"/>
</dbReference>
<dbReference type="InterPro" id="IPR015943">
    <property type="entry name" value="WD40/YVTN_repeat-like_dom_sf"/>
</dbReference>
<accession>A0A061SMQ9</accession>
<organism evidence="1">
    <name type="scientific">Tetraselmis sp. GSL018</name>
    <dbReference type="NCBI Taxonomy" id="582737"/>
    <lineage>
        <taxon>Eukaryota</taxon>
        <taxon>Viridiplantae</taxon>
        <taxon>Chlorophyta</taxon>
        <taxon>core chlorophytes</taxon>
        <taxon>Chlorodendrophyceae</taxon>
        <taxon>Chlorodendrales</taxon>
        <taxon>Chlorodendraceae</taxon>
        <taxon>Tetraselmis</taxon>
    </lineage>
</organism>
<evidence type="ECO:0000313" key="1">
    <source>
        <dbReference type="EMBL" id="JAC84006.1"/>
    </source>
</evidence>
<name>A0A061SMQ9_9CHLO</name>
<dbReference type="SMART" id="SM00320">
    <property type="entry name" value="WD40"/>
    <property type="match status" value="4"/>
</dbReference>
<dbReference type="InterPro" id="IPR001680">
    <property type="entry name" value="WD40_rpt"/>
</dbReference>
<dbReference type="Pfam" id="PF00400">
    <property type="entry name" value="WD40"/>
    <property type="match status" value="1"/>
</dbReference>
<dbReference type="Gene3D" id="2.130.10.10">
    <property type="entry name" value="YVTN repeat-like/Quinoprotein amine dehydrogenase"/>
    <property type="match status" value="2"/>
</dbReference>
<dbReference type="GO" id="GO:1990811">
    <property type="term" value="C:MWP complex"/>
    <property type="evidence" value="ECO:0007669"/>
    <property type="project" value="TreeGrafter"/>
</dbReference>
<protein>
    <submittedName>
        <fullName evidence="1">Wd repeat-containing protein wrap73-like</fullName>
    </submittedName>
</protein>
<gene>
    <name evidence="1" type="ORF">TSPGSL018_1973</name>
</gene>
<dbReference type="InterPro" id="IPR052778">
    <property type="entry name" value="Centrosome-WD_assoc"/>
</dbReference>
<dbReference type="PANTHER" id="PTHR16220:SF0">
    <property type="entry name" value="WD REPEAT-CONTAINING PROTEIN WRAP73"/>
    <property type="match status" value="1"/>
</dbReference>
<dbReference type="EMBL" id="GBEZ01000917">
    <property type="protein sequence ID" value="JAC84006.1"/>
    <property type="molecule type" value="Transcribed_RNA"/>
</dbReference>